<reference evidence="2 3" key="1">
    <citation type="submission" date="2020-06" db="EMBL/GenBank/DDBJ databases">
        <title>Mogibacterium timidum strain W9173 genomic sequence.</title>
        <authorList>
            <person name="Wade W.G."/>
            <person name="Johnston C.D."/>
            <person name="Chen T."/>
            <person name="Dewhirst F.E."/>
        </authorList>
    </citation>
    <scope>NUCLEOTIDE SEQUENCE [LARGE SCALE GENOMIC DNA]</scope>
    <source>
        <strain evidence="2 3">W9173</strain>
    </source>
</reference>
<keyword evidence="1" id="KW-0812">Transmembrane</keyword>
<dbReference type="Proteomes" id="UP000526307">
    <property type="component" value="Unassembled WGS sequence"/>
</dbReference>
<feature type="transmembrane region" description="Helical" evidence="1">
    <location>
        <begin position="113"/>
        <end position="132"/>
    </location>
</feature>
<keyword evidence="1" id="KW-0472">Membrane</keyword>
<dbReference type="InterPro" id="IPR021359">
    <property type="entry name" value="DUF2812"/>
</dbReference>
<dbReference type="RefSeq" id="WP_178978136.1">
    <property type="nucleotide sequence ID" value="NZ_JABXYR010000001.1"/>
</dbReference>
<evidence type="ECO:0000313" key="2">
    <source>
        <dbReference type="EMBL" id="NWO22765.1"/>
    </source>
</evidence>
<comment type="caution">
    <text evidence="2">The sequence shown here is derived from an EMBL/GenBank/DDBJ whole genome shotgun (WGS) entry which is preliminary data.</text>
</comment>
<organism evidence="2 3">
    <name type="scientific">Mogibacterium timidum</name>
    <dbReference type="NCBI Taxonomy" id="35519"/>
    <lineage>
        <taxon>Bacteria</taxon>
        <taxon>Bacillati</taxon>
        <taxon>Bacillota</taxon>
        <taxon>Clostridia</taxon>
        <taxon>Peptostreptococcales</taxon>
        <taxon>Anaerovoracaceae</taxon>
        <taxon>Mogibacterium</taxon>
    </lineage>
</organism>
<evidence type="ECO:0000313" key="3">
    <source>
        <dbReference type="Proteomes" id="UP000526307"/>
    </source>
</evidence>
<name>A0A7Y8VR07_9FIRM</name>
<sequence>MDAKKKYKFNPFMLQDLFYEQIWLEDLAKKGLLLTENGSLLFKFVVNEPTNRRYRILPYRQGKIPDEEKLLYESCGWKIIYGSLYSTIFYSDDSDAPEPFSDVLSKNQYYMNWLIHTLIQFIVAICLIAYINRRLFLGFLTPSETVYSLADQNMIIIVLNLLVIPFVIFALATTIAKYLNFFCRLRSEKAVTIKGYKGVYRFNIFYYTLVFAIFAIAVACIIVPPVSFESDSSSDNIKYLKYRNKEMVQYSEFAPTEWQVIRDAILKHEDTNIIYSFKETHSALIPRISHESLSISDEPEDELADKTDDKIDTKTASPDSISYDIYLYKARNANVAKHFMAHDMVNQVEGFGTTLSKRDKRTMQFNYKGLDYAAYFKSSGELQMQFLFLRKGNKYEAIIYSGPVDLRDKVDLFASKLL</sequence>
<accession>A0A7Y8VR07</accession>
<dbReference type="EMBL" id="JABXYR010000001">
    <property type="protein sequence ID" value="NWO22765.1"/>
    <property type="molecule type" value="Genomic_DNA"/>
</dbReference>
<keyword evidence="1" id="KW-1133">Transmembrane helix</keyword>
<evidence type="ECO:0000256" key="1">
    <source>
        <dbReference type="SAM" id="Phobius"/>
    </source>
</evidence>
<protein>
    <submittedName>
        <fullName evidence="2">DUF2812 domain-containing protein</fullName>
    </submittedName>
</protein>
<gene>
    <name evidence="2" type="ORF">HW270_01490</name>
</gene>
<dbReference type="AlphaFoldDB" id="A0A7Y8VR07"/>
<dbReference type="Pfam" id="PF11193">
    <property type="entry name" value="DUF2812"/>
    <property type="match status" value="1"/>
</dbReference>
<feature type="transmembrane region" description="Helical" evidence="1">
    <location>
        <begin position="204"/>
        <end position="226"/>
    </location>
</feature>
<keyword evidence="3" id="KW-1185">Reference proteome</keyword>
<feature type="transmembrane region" description="Helical" evidence="1">
    <location>
        <begin position="152"/>
        <end position="179"/>
    </location>
</feature>
<proteinExistence type="predicted"/>